<feature type="compositionally biased region" description="Polar residues" evidence="1">
    <location>
        <begin position="112"/>
        <end position="131"/>
    </location>
</feature>
<organism evidence="3 4">
    <name type="scientific">Bombyx mori</name>
    <name type="common">Silk moth</name>
    <dbReference type="NCBI Taxonomy" id="7091"/>
    <lineage>
        <taxon>Eukaryota</taxon>
        <taxon>Metazoa</taxon>
        <taxon>Ecdysozoa</taxon>
        <taxon>Arthropoda</taxon>
        <taxon>Hexapoda</taxon>
        <taxon>Insecta</taxon>
        <taxon>Pterygota</taxon>
        <taxon>Neoptera</taxon>
        <taxon>Endopterygota</taxon>
        <taxon>Lepidoptera</taxon>
        <taxon>Glossata</taxon>
        <taxon>Ditrysia</taxon>
        <taxon>Bombycoidea</taxon>
        <taxon>Bombycidae</taxon>
        <taxon>Bombycinae</taxon>
        <taxon>Bombyx</taxon>
    </lineage>
</organism>
<evidence type="ECO:0000313" key="4">
    <source>
        <dbReference type="Proteomes" id="UP000005204"/>
    </source>
</evidence>
<evidence type="ECO:0000259" key="2">
    <source>
        <dbReference type="Pfam" id="PF03372"/>
    </source>
</evidence>
<dbReference type="Gene3D" id="3.60.10.10">
    <property type="entry name" value="Endonuclease/exonuclease/phosphatase"/>
    <property type="match status" value="1"/>
</dbReference>
<dbReference type="PANTHER" id="PTHR12121:SF34">
    <property type="entry name" value="PROTEIN ANGEL"/>
    <property type="match status" value="1"/>
</dbReference>
<evidence type="ECO:0000313" key="3">
    <source>
        <dbReference type="EnsemblMetazoa" id="XP_037868657.1"/>
    </source>
</evidence>
<proteinExistence type="predicted"/>
<protein>
    <recommendedName>
        <fullName evidence="2">Endonuclease/exonuclease/phosphatase domain-containing protein</fullName>
    </recommendedName>
</protein>
<dbReference type="AlphaFoldDB" id="A0A8R2R088"/>
<dbReference type="EnsemblMetazoa" id="XM_038012729.1">
    <property type="protein sequence ID" value="XP_037868657.1"/>
    <property type="gene ID" value="LOC101744889"/>
</dbReference>
<dbReference type="Proteomes" id="UP000005204">
    <property type="component" value="Unassembled WGS sequence"/>
</dbReference>
<dbReference type="GO" id="GO:0000175">
    <property type="term" value="F:3'-5'-RNA exonuclease activity"/>
    <property type="evidence" value="ECO:0007669"/>
    <property type="project" value="TreeGrafter"/>
</dbReference>
<dbReference type="PANTHER" id="PTHR12121">
    <property type="entry name" value="CARBON CATABOLITE REPRESSOR PROTEIN 4"/>
    <property type="match status" value="1"/>
</dbReference>
<feature type="region of interest" description="Disordered" evidence="1">
    <location>
        <begin position="112"/>
        <end position="146"/>
    </location>
</feature>
<reference evidence="3" key="2">
    <citation type="submission" date="2022-06" db="UniProtKB">
        <authorList>
            <consortium name="EnsemblMetazoa"/>
        </authorList>
    </citation>
    <scope>IDENTIFICATION</scope>
    <source>
        <strain evidence="3">p50T (Dazao)</strain>
    </source>
</reference>
<dbReference type="Pfam" id="PF03372">
    <property type="entry name" value="Exo_endo_phos"/>
    <property type="match status" value="1"/>
</dbReference>
<dbReference type="InterPro" id="IPR036691">
    <property type="entry name" value="Endo/exonu/phosph_ase_sf"/>
</dbReference>
<reference evidence="4" key="1">
    <citation type="journal article" date="2008" name="Insect Biochem. Mol. Biol.">
        <title>The genome of a lepidopteran model insect, the silkworm Bombyx mori.</title>
        <authorList>
            <consortium name="International Silkworm Genome Consortium"/>
        </authorList>
    </citation>
    <scope>NUCLEOTIDE SEQUENCE [LARGE SCALE GENOMIC DNA]</scope>
    <source>
        <strain evidence="4">p50T</strain>
    </source>
</reference>
<sequence length="557" mass="64011">MHDSHRSTVVLEKCRPSRRPKDITDKLTTAAEQIPYIIPKIFIKKTDINIFCRLLKIVTDNTYCGAHVRKFAYLSRKKSCLPQCLARATCLHTGLLLRQKKRLRIKIPTFHSGASTTKGQMSDESQPTDNHASFGGTFEVSDSSGEDTSIVEQKYDSEDAKSEHHRRPTKIPLNFRTWETVGKKTDSDETTFRFKVVSYNVLAQYLLEYHPYLYIDCSPRNLKWKHRSRRLYQEIRRLSPDILCLQEVQLSHLETFYSKFENIGYQGVFKQKTGDRQDGCAIYFKKSLFDLDDQISVEFFQPELPILNRDNIGVIVKLSPKELPGSSIVVATTHLLYNPKRTDVRLAQIKILLAEIDRFAYFNNGRESGHFPVILTGDFNSTPESAVIKLLDRGRVRASSLRDNSDWKRIGVTDNCQHLAVYLNRQQGCPPNFNKIKIHNSEYAFDSADADESDYWNDAHNRMFNSDVIGHSLNLISVYNKFKADGQMEASTFQDHWVTVDYIYFSSCRSGLRLLERLRLPTAAECGVLGTLPNEVYPSDHLATAAVFELRRFRYAS</sequence>
<accession>A0A8R2R088</accession>
<dbReference type="InterPro" id="IPR005135">
    <property type="entry name" value="Endo/exonuclease/phosphatase"/>
</dbReference>
<evidence type="ECO:0000256" key="1">
    <source>
        <dbReference type="SAM" id="MobiDB-lite"/>
    </source>
</evidence>
<feature type="domain" description="Endonuclease/exonuclease/phosphatase" evidence="2">
    <location>
        <begin position="197"/>
        <end position="541"/>
    </location>
</feature>
<dbReference type="SUPFAM" id="SSF56219">
    <property type="entry name" value="DNase I-like"/>
    <property type="match status" value="1"/>
</dbReference>
<keyword evidence="4" id="KW-1185">Reference proteome</keyword>
<dbReference type="InterPro" id="IPR050410">
    <property type="entry name" value="CCR4/nocturin_mRNA_transcr"/>
</dbReference>
<name>A0A8R2R088_BOMMO</name>